<feature type="transmembrane region" description="Helical" evidence="1">
    <location>
        <begin position="306"/>
        <end position="331"/>
    </location>
</feature>
<gene>
    <name evidence="2" type="ordered locus">Spith_1729</name>
</gene>
<dbReference type="EMBL" id="CP002903">
    <property type="protein sequence ID" value="AEJ61989.1"/>
    <property type="molecule type" value="Genomic_DNA"/>
</dbReference>
<name>G0GBX8_WINT7</name>
<protein>
    <submittedName>
        <fullName evidence="2">Uncharacterized protein</fullName>
    </submittedName>
</protein>
<accession>G0GBX8</accession>
<evidence type="ECO:0000313" key="3">
    <source>
        <dbReference type="Proteomes" id="UP000007254"/>
    </source>
</evidence>
<keyword evidence="1" id="KW-1133">Transmembrane helix</keyword>
<keyword evidence="3" id="KW-1185">Reference proteome</keyword>
<reference evidence="2 3" key="1">
    <citation type="submission" date="2011-06" db="EMBL/GenBank/DDBJ databases">
        <title>The complete genome of Spirochaeta thermophila DSM 6578.</title>
        <authorList>
            <consortium name="US DOE Joint Genome Institute (JGI-PGF)"/>
            <person name="Lucas S."/>
            <person name="Lapidus A."/>
            <person name="Bruce D."/>
            <person name="Goodwin L."/>
            <person name="Pitluck S."/>
            <person name="Peters L."/>
            <person name="Kyrpides N."/>
            <person name="Mavromatis K."/>
            <person name="Ivanova N."/>
            <person name="Mikailova N."/>
            <person name="Pagani I."/>
            <person name="Chertkov O."/>
            <person name="Detter J.C."/>
            <person name="Tapia R."/>
            <person name="Han C."/>
            <person name="Land M."/>
            <person name="Hauser L."/>
            <person name="Markowitz V."/>
            <person name="Cheng J.-F."/>
            <person name="Hugenholtz P."/>
            <person name="Woyke T."/>
            <person name="Wu D."/>
            <person name="Spring S."/>
            <person name="Merkhoffer B."/>
            <person name="Schneider S."/>
            <person name="Klenk H.-P."/>
            <person name="Eisen J.A."/>
        </authorList>
    </citation>
    <scope>NUCLEOTIDE SEQUENCE [LARGE SCALE GENOMIC DNA]</scope>
    <source>
        <strain evidence="3">ATCC 700085 / DSM 6578 / Z-1203</strain>
    </source>
</reference>
<keyword evidence="1" id="KW-0472">Membrane</keyword>
<evidence type="ECO:0000256" key="1">
    <source>
        <dbReference type="SAM" id="Phobius"/>
    </source>
</evidence>
<organism evidence="2 3">
    <name type="scientific">Winmispira thermophila (strain ATCC 700085 / DSM 6578 / Z-1203)</name>
    <name type="common">Spirochaeta thermophila</name>
    <dbReference type="NCBI Taxonomy" id="869211"/>
    <lineage>
        <taxon>Bacteria</taxon>
        <taxon>Pseudomonadati</taxon>
        <taxon>Spirochaetota</taxon>
        <taxon>Spirochaetia</taxon>
        <taxon>Winmispirales</taxon>
        <taxon>Winmispiraceae</taxon>
        <taxon>Winmispira</taxon>
    </lineage>
</organism>
<dbReference type="AlphaFoldDB" id="G0GBX8"/>
<keyword evidence="1" id="KW-0812">Transmembrane</keyword>
<proteinExistence type="predicted"/>
<dbReference type="KEGG" id="stq:Spith_1729"/>
<feature type="transmembrane region" description="Helical" evidence="1">
    <location>
        <begin position="6"/>
        <end position="25"/>
    </location>
</feature>
<feature type="transmembrane region" description="Helical" evidence="1">
    <location>
        <begin position="169"/>
        <end position="191"/>
    </location>
</feature>
<evidence type="ECO:0000313" key="2">
    <source>
        <dbReference type="EMBL" id="AEJ61989.1"/>
    </source>
</evidence>
<dbReference type="RefSeq" id="WP_014625318.1">
    <property type="nucleotide sequence ID" value="NC_017583.1"/>
</dbReference>
<feature type="transmembrane region" description="Helical" evidence="1">
    <location>
        <begin position="197"/>
        <end position="220"/>
    </location>
</feature>
<dbReference type="HOGENOM" id="CLU_823633_0_0_12"/>
<sequence>MTILTAIFLLCYILIPGGGGVFQWYRWFRWRRRFYGSLLFPLWSPGKPLTGREWRFLGTVDSLVRDHYLWVRCNGLLVWVDLSRVLLHLLPGVEEDRLGGMEVLHAEDVHHLPSGASVYLAGRVREENGKIVLDPQSQPVLVLYSVPLHNLVHSVISSARSVNEFWNPLTLPFMGVGMLLLLLFGSVSIQTHYLEGLLSLTAAFLPVSVFFPPAVFGYYLHRKLWKMGKKALVTYEQATLPWKACRRRPEEGTSWEVGDRRYRMREEGASFVLEVREVETGAADPLLHGYTTPPYTRPSRMWWKGWGLLLLAALSLVLSVVIEGTLILMGVDYLMGG</sequence>
<dbReference type="Proteomes" id="UP000007254">
    <property type="component" value="Chromosome"/>
</dbReference>